<protein>
    <submittedName>
        <fullName evidence="2">Transposon Tn917 resolvase</fullName>
    </submittedName>
</protein>
<dbReference type="RefSeq" id="WP_023491306.1">
    <property type="nucleotide sequence ID" value="NZ_ARPM03000202.1"/>
</dbReference>
<organism evidence="2 3">
    <name type="scientific">Holospora undulata HU1</name>
    <dbReference type="NCBI Taxonomy" id="1321371"/>
    <lineage>
        <taxon>Bacteria</taxon>
        <taxon>Pseudomonadati</taxon>
        <taxon>Pseudomonadota</taxon>
        <taxon>Alphaproteobacteria</taxon>
        <taxon>Holosporales</taxon>
        <taxon>Holosporaceae</taxon>
        <taxon>Holospora</taxon>
    </lineage>
</organism>
<dbReference type="EMBL" id="ARPM03000202">
    <property type="protein sequence ID" value="ETZ04352.1"/>
    <property type="molecule type" value="Genomic_DNA"/>
</dbReference>
<dbReference type="InterPro" id="IPR036162">
    <property type="entry name" value="Resolvase-like_N_sf"/>
</dbReference>
<gene>
    <name evidence="2" type="ORF">K737_301189</name>
</gene>
<evidence type="ECO:0000259" key="1">
    <source>
        <dbReference type="PROSITE" id="PS51736"/>
    </source>
</evidence>
<dbReference type="GO" id="GO:0003677">
    <property type="term" value="F:DNA binding"/>
    <property type="evidence" value="ECO:0007669"/>
    <property type="project" value="InterPro"/>
</dbReference>
<feature type="domain" description="Resolvase/invertase-type recombinase catalytic" evidence="1">
    <location>
        <begin position="6"/>
        <end position="158"/>
    </location>
</feature>
<dbReference type="SMART" id="SM00857">
    <property type="entry name" value="Resolvase"/>
    <property type="match status" value="1"/>
</dbReference>
<evidence type="ECO:0000313" key="3">
    <source>
        <dbReference type="Proteomes" id="UP000026922"/>
    </source>
</evidence>
<dbReference type="InterPro" id="IPR050639">
    <property type="entry name" value="SSR_resolvase"/>
</dbReference>
<dbReference type="Gene3D" id="3.90.1750.20">
    <property type="entry name" value="Putative Large Serine Recombinase, Chain B, Domain 2"/>
    <property type="match status" value="1"/>
</dbReference>
<dbReference type="Gene3D" id="3.40.50.1390">
    <property type="entry name" value="Resolvase, N-terminal catalytic domain"/>
    <property type="match status" value="1"/>
</dbReference>
<reference evidence="2 3" key="1">
    <citation type="journal article" date="2013" name="Genome Announc.">
        <title>Draft Genome Sequence of Holospora undulata Strain HU1, a Micronucleus-Specific Symbiont of the Ciliate Paramecium caudatum.</title>
        <authorList>
            <person name="Dohra H."/>
            <person name="Suzuki H."/>
            <person name="Suzuki T."/>
            <person name="Tanaka K."/>
            <person name="Fujishima M."/>
        </authorList>
    </citation>
    <scope>NUCLEOTIDE SEQUENCE [LARGE SCALE GENOMIC DNA]</scope>
    <source>
        <strain evidence="2 3">HU1</strain>
    </source>
</reference>
<dbReference type="Proteomes" id="UP000026922">
    <property type="component" value="Unassembled WGS sequence"/>
</dbReference>
<keyword evidence="3" id="KW-1185">Reference proteome</keyword>
<comment type="caution">
    <text evidence="2">The sequence shown here is derived from an EMBL/GenBank/DDBJ whole genome shotgun (WGS) entry which is preliminary data.</text>
</comment>
<dbReference type="InterPro" id="IPR038109">
    <property type="entry name" value="DNA_bind_recomb_sf"/>
</dbReference>
<dbReference type="SUPFAM" id="SSF53041">
    <property type="entry name" value="Resolvase-like"/>
    <property type="match status" value="1"/>
</dbReference>
<dbReference type="PROSITE" id="PS51736">
    <property type="entry name" value="RECOMBINASES_3"/>
    <property type="match status" value="1"/>
</dbReference>
<dbReference type="InterPro" id="IPR006119">
    <property type="entry name" value="Resolv_N"/>
</dbReference>
<dbReference type="PANTHER" id="PTHR30461:SF23">
    <property type="entry name" value="DNA RECOMBINASE-RELATED"/>
    <property type="match status" value="1"/>
</dbReference>
<name>A0A061JGK6_9PROT</name>
<sequence>MNKKIRCTIYTRKSHEEGLEQAFNSLDAQRLAAESYIASQQHEGWVALSKSYDDGGYSGRTLNRPALQELFQDIENGLVDCVVVYKIDRLSRSLVDFSKIVELFDKHQVTFVAVTQSFNTSSSMGRLMLNVLLSFAQYERELTGERIRDKFAASKKKGMWMGGNPPLGYDICDRKLVINVEEAKLIRHISLAGF</sequence>
<evidence type="ECO:0000313" key="2">
    <source>
        <dbReference type="EMBL" id="ETZ04352.1"/>
    </source>
</evidence>
<proteinExistence type="predicted"/>
<dbReference type="GO" id="GO:0000150">
    <property type="term" value="F:DNA strand exchange activity"/>
    <property type="evidence" value="ECO:0007669"/>
    <property type="project" value="InterPro"/>
</dbReference>
<dbReference type="AlphaFoldDB" id="A0A061JGK6"/>
<accession>A0A061JGK6</accession>
<dbReference type="PANTHER" id="PTHR30461">
    <property type="entry name" value="DNA-INVERTASE FROM LAMBDOID PROPHAGE"/>
    <property type="match status" value="1"/>
</dbReference>
<dbReference type="CDD" id="cd03768">
    <property type="entry name" value="SR_ResInv"/>
    <property type="match status" value="1"/>
</dbReference>
<dbReference type="Pfam" id="PF00239">
    <property type="entry name" value="Resolvase"/>
    <property type="match status" value="1"/>
</dbReference>